<feature type="domain" description="Thiamine pyrophosphate enzyme TPP-binding" evidence="11">
    <location>
        <begin position="4"/>
        <end position="59"/>
    </location>
</feature>
<comment type="similarity">
    <text evidence="3">Belongs to the TPP enzyme family.</text>
</comment>
<keyword evidence="13" id="KW-1185">Reference proteome</keyword>
<comment type="cofactor">
    <cofactor evidence="1">
        <name>thiamine diphosphate</name>
        <dbReference type="ChEBI" id="CHEBI:58937"/>
    </cofactor>
</comment>
<protein>
    <recommendedName>
        <fullName evidence="4">Alpha-keto-acid decarboxylase</fullName>
    </recommendedName>
</protein>
<dbReference type="GO" id="GO:0004737">
    <property type="term" value="F:pyruvate decarboxylase activity"/>
    <property type="evidence" value="ECO:0007669"/>
    <property type="project" value="TreeGrafter"/>
</dbReference>
<sequence>MTDKHRRNVLLIGEGALQLTVQALSTIISEHLIPVIFIINNDGYKIDRKIHGKTALYNDVKTNNVTTSSELKRY</sequence>
<dbReference type="SUPFAM" id="SSF52518">
    <property type="entry name" value="Thiamin diphosphate-binding fold (THDP-binding)"/>
    <property type="match status" value="1"/>
</dbReference>
<reference evidence="12" key="1">
    <citation type="submission" date="2022-05" db="EMBL/GenBank/DDBJ databases">
        <title>Comparative genomics of Staphylococcus equorum isolates.</title>
        <authorList>
            <person name="Luelf R.H."/>
        </authorList>
    </citation>
    <scope>NUCLEOTIDE SEQUENCE</scope>
    <source>
        <strain evidence="12">TMW 2.2497</strain>
    </source>
</reference>
<evidence type="ECO:0000256" key="9">
    <source>
        <dbReference type="ARBA" id="ARBA00023052"/>
    </source>
</evidence>
<dbReference type="InterPro" id="IPR029061">
    <property type="entry name" value="THDP-binding"/>
</dbReference>
<name>A0A9X4QZD4_9STAP</name>
<comment type="caution">
    <text evidence="12">The sequence shown here is derived from an EMBL/GenBank/DDBJ whole genome shotgun (WGS) entry which is preliminary data.</text>
</comment>
<evidence type="ECO:0000256" key="10">
    <source>
        <dbReference type="ARBA" id="ARBA00023239"/>
    </source>
</evidence>
<keyword evidence="8" id="KW-0460">Magnesium</keyword>
<evidence type="ECO:0000313" key="12">
    <source>
        <dbReference type="EMBL" id="MDG0847421.1"/>
    </source>
</evidence>
<evidence type="ECO:0000259" key="11">
    <source>
        <dbReference type="Pfam" id="PF02775"/>
    </source>
</evidence>
<comment type="function">
    <text evidence="2">Decarboxylates branched-chain and aromatic alpha-keto acids to aldehydes.</text>
</comment>
<evidence type="ECO:0000313" key="13">
    <source>
        <dbReference type="Proteomes" id="UP001152422"/>
    </source>
</evidence>
<evidence type="ECO:0000256" key="4">
    <source>
        <dbReference type="ARBA" id="ARBA00020054"/>
    </source>
</evidence>
<dbReference type="InterPro" id="IPR012110">
    <property type="entry name" value="PDC/IPDC-like"/>
</dbReference>
<evidence type="ECO:0000256" key="5">
    <source>
        <dbReference type="ARBA" id="ARBA00022428"/>
    </source>
</evidence>
<dbReference type="RefSeq" id="WP_277583703.1">
    <property type="nucleotide sequence ID" value="NZ_JAMBPZ010000016.1"/>
</dbReference>
<dbReference type="GO" id="GO:0005829">
    <property type="term" value="C:cytosol"/>
    <property type="evidence" value="ECO:0007669"/>
    <property type="project" value="TreeGrafter"/>
</dbReference>
<evidence type="ECO:0000256" key="3">
    <source>
        <dbReference type="ARBA" id="ARBA00007812"/>
    </source>
</evidence>
<gene>
    <name evidence="12" type="ORF">M4L89_14485</name>
</gene>
<accession>A0A9X4QZD4</accession>
<dbReference type="AlphaFoldDB" id="A0A9X4QZD4"/>
<dbReference type="Gene3D" id="3.40.50.970">
    <property type="match status" value="1"/>
</dbReference>
<evidence type="ECO:0000256" key="2">
    <source>
        <dbReference type="ARBA" id="ARBA00002938"/>
    </source>
</evidence>
<evidence type="ECO:0000256" key="7">
    <source>
        <dbReference type="ARBA" id="ARBA00022793"/>
    </source>
</evidence>
<evidence type="ECO:0000256" key="6">
    <source>
        <dbReference type="ARBA" id="ARBA00022723"/>
    </source>
</evidence>
<dbReference type="GO" id="GO:0000949">
    <property type="term" value="P:aromatic amino acid family catabolic process to alcohol via Ehrlich pathway"/>
    <property type="evidence" value="ECO:0007669"/>
    <property type="project" value="TreeGrafter"/>
</dbReference>
<dbReference type="PANTHER" id="PTHR43452:SF30">
    <property type="entry name" value="PYRUVATE DECARBOXYLASE ISOZYME 1-RELATED"/>
    <property type="match status" value="1"/>
</dbReference>
<dbReference type="Pfam" id="PF02775">
    <property type="entry name" value="TPP_enzyme_C"/>
    <property type="match status" value="1"/>
</dbReference>
<organism evidence="12 13">
    <name type="scientific">Staphylococcus equorum</name>
    <dbReference type="NCBI Taxonomy" id="246432"/>
    <lineage>
        <taxon>Bacteria</taxon>
        <taxon>Bacillati</taxon>
        <taxon>Bacillota</taxon>
        <taxon>Bacilli</taxon>
        <taxon>Bacillales</taxon>
        <taxon>Staphylococcaceae</taxon>
        <taxon>Staphylococcus</taxon>
    </lineage>
</organism>
<evidence type="ECO:0000256" key="1">
    <source>
        <dbReference type="ARBA" id="ARBA00001964"/>
    </source>
</evidence>
<dbReference type="EMBL" id="JAMBQA010000016">
    <property type="protein sequence ID" value="MDG0847421.1"/>
    <property type="molecule type" value="Genomic_DNA"/>
</dbReference>
<dbReference type="PANTHER" id="PTHR43452">
    <property type="entry name" value="PYRUVATE DECARBOXYLASE"/>
    <property type="match status" value="1"/>
</dbReference>
<keyword evidence="7" id="KW-0210">Decarboxylase</keyword>
<dbReference type="InterPro" id="IPR011766">
    <property type="entry name" value="TPP_enzyme_TPP-bd"/>
</dbReference>
<keyword evidence="6" id="KW-0479">Metal-binding</keyword>
<dbReference type="GO" id="GO:0009234">
    <property type="term" value="P:menaquinone biosynthetic process"/>
    <property type="evidence" value="ECO:0007669"/>
    <property type="project" value="UniProtKB-KW"/>
</dbReference>
<proteinExistence type="inferred from homology"/>
<keyword evidence="9" id="KW-0786">Thiamine pyrophosphate</keyword>
<dbReference type="GO" id="GO:0030976">
    <property type="term" value="F:thiamine pyrophosphate binding"/>
    <property type="evidence" value="ECO:0007669"/>
    <property type="project" value="InterPro"/>
</dbReference>
<dbReference type="Proteomes" id="UP001152422">
    <property type="component" value="Unassembled WGS sequence"/>
</dbReference>
<keyword evidence="5" id="KW-0474">Menaquinone biosynthesis</keyword>
<keyword evidence="10" id="KW-0456">Lyase</keyword>
<evidence type="ECO:0000256" key="8">
    <source>
        <dbReference type="ARBA" id="ARBA00022842"/>
    </source>
</evidence>
<dbReference type="GO" id="GO:0046872">
    <property type="term" value="F:metal ion binding"/>
    <property type="evidence" value="ECO:0007669"/>
    <property type="project" value="UniProtKB-KW"/>
</dbReference>